<feature type="transmembrane region" description="Helical" evidence="1">
    <location>
        <begin position="32"/>
        <end position="56"/>
    </location>
</feature>
<accession>A0ABN8FLS2</accession>
<dbReference type="Pfam" id="PF06182">
    <property type="entry name" value="ABC2_membrane_6"/>
    <property type="match status" value="1"/>
</dbReference>
<feature type="transmembrane region" description="Helical" evidence="1">
    <location>
        <begin position="112"/>
        <end position="141"/>
    </location>
</feature>
<evidence type="ECO:0000256" key="1">
    <source>
        <dbReference type="SAM" id="Phobius"/>
    </source>
</evidence>
<evidence type="ECO:0000313" key="3">
    <source>
        <dbReference type="Proteomes" id="UP000838749"/>
    </source>
</evidence>
<dbReference type="Proteomes" id="UP000838749">
    <property type="component" value="Unassembled WGS sequence"/>
</dbReference>
<gene>
    <name evidence="2" type="ORF">PAECIP111894_05164</name>
</gene>
<name>A0ABN8FLS2_9BACL</name>
<proteinExistence type="predicted"/>
<organism evidence="2 3">
    <name type="scientific">Paenibacillus pseudetheri</name>
    <dbReference type="NCBI Taxonomy" id="2897682"/>
    <lineage>
        <taxon>Bacteria</taxon>
        <taxon>Bacillati</taxon>
        <taxon>Bacillota</taxon>
        <taxon>Bacilli</taxon>
        <taxon>Bacillales</taxon>
        <taxon>Paenibacillaceae</taxon>
        <taxon>Paenibacillus</taxon>
    </lineage>
</organism>
<dbReference type="EMBL" id="CAKMAB010000043">
    <property type="protein sequence ID" value="CAH1058978.1"/>
    <property type="molecule type" value="Genomic_DNA"/>
</dbReference>
<evidence type="ECO:0000313" key="2">
    <source>
        <dbReference type="EMBL" id="CAH1058978.1"/>
    </source>
</evidence>
<dbReference type="PANTHER" id="PTHR36833">
    <property type="entry name" value="SLR0610 PROTEIN-RELATED"/>
    <property type="match status" value="1"/>
</dbReference>
<feature type="transmembrane region" description="Helical" evidence="1">
    <location>
        <begin position="208"/>
        <end position="227"/>
    </location>
</feature>
<keyword evidence="3" id="KW-1185">Reference proteome</keyword>
<keyword evidence="1" id="KW-0812">Transmembrane</keyword>
<dbReference type="PANTHER" id="PTHR36833:SF2">
    <property type="entry name" value="SLR0610 PROTEIN"/>
    <property type="match status" value="1"/>
</dbReference>
<feature type="transmembrane region" description="Helical" evidence="1">
    <location>
        <begin position="153"/>
        <end position="173"/>
    </location>
</feature>
<dbReference type="RefSeq" id="WP_234540863.1">
    <property type="nucleotide sequence ID" value="NZ_CAKMAB010000043.1"/>
</dbReference>
<dbReference type="InterPro" id="IPR010390">
    <property type="entry name" value="ABC-2_transporter-like"/>
</dbReference>
<reference evidence="2" key="1">
    <citation type="submission" date="2021-12" db="EMBL/GenBank/DDBJ databases">
        <authorList>
            <person name="Criscuolo A."/>
        </authorList>
    </citation>
    <scope>NUCLEOTIDE SEQUENCE</scope>
    <source>
        <strain evidence="2">CIP111894</strain>
    </source>
</reference>
<keyword evidence="1" id="KW-0472">Membrane</keyword>
<sequence length="269" mass="30929">MSLAQLLKKYIRLYALFIKNSIIAQMEYRTNFITGILVETAYLFAKCLYVIVVYQTDLHIGSIGPDQILMFIGTYTFLTGIYWGLFGINFIKLPEHIRNGTLELLMTKPISLQFLVTLRHVDMGLALPNIIGGIIMIVISWNKVNLDVNFYNVGGFIFFIVIGVIITYFLFLIPQILSFWFVKTSAIDDVSNSLWDFNNMPMTLYPKWAHFIGMYLIPIFIITNFGPLFLYDELKVSDVFWAAGVPFILISLMRLMWNKGLRNYSSASS</sequence>
<feature type="transmembrane region" description="Helical" evidence="1">
    <location>
        <begin position="68"/>
        <end position="91"/>
    </location>
</feature>
<comment type="caution">
    <text evidence="2">The sequence shown here is derived from an EMBL/GenBank/DDBJ whole genome shotgun (WGS) entry which is preliminary data.</text>
</comment>
<evidence type="ECO:0008006" key="4">
    <source>
        <dbReference type="Google" id="ProtNLM"/>
    </source>
</evidence>
<protein>
    <recommendedName>
        <fullName evidence="4">ABC transporter permease</fullName>
    </recommendedName>
</protein>
<keyword evidence="1" id="KW-1133">Transmembrane helix</keyword>
<feature type="transmembrane region" description="Helical" evidence="1">
    <location>
        <begin position="239"/>
        <end position="257"/>
    </location>
</feature>